<comment type="caution">
    <text evidence="1">The sequence shown here is derived from an EMBL/GenBank/DDBJ whole genome shotgun (WGS) entry which is preliminary data.</text>
</comment>
<dbReference type="Proteomes" id="UP001552299">
    <property type="component" value="Unassembled WGS sequence"/>
</dbReference>
<evidence type="ECO:0000313" key="2">
    <source>
        <dbReference type="Proteomes" id="UP001552299"/>
    </source>
</evidence>
<name>A0ABD0UX25_DENTH</name>
<gene>
    <name evidence="1" type="ORF">M5K25_012231</name>
</gene>
<keyword evidence="2" id="KW-1185">Reference proteome</keyword>
<reference evidence="1 2" key="1">
    <citation type="journal article" date="2024" name="Plant Biotechnol. J.">
        <title>Dendrobium thyrsiflorum genome and its molecular insights into genes involved in important horticultural traits.</title>
        <authorList>
            <person name="Chen B."/>
            <person name="Wang J.Y."/>
            <person name="Zheng P.J."/>
            <person name="Li K.L."/>
            <person name="Liang Y.M."/>
            <person name="Chen X.F."/>
            <person name="Zhang C."/>
            <person name="Zhao X."/>
            <person name="He X."/>
            <person name="Zhang G.Q."/>
            <person name="Liu Z.J."/>
            <person name="Xu Q."/>
        </authorList>
    </citation>
    <scope>NUCLEOTIDE SEQUENCE [LARGE SCALE GENOMIC DNA]</scope>
    <source>
        <strain evidence="1">GZMU011</strain>
    </source>
</reference>
<dbReference type="AlphaFoldDB" id="A0ABD0UX25"/>
<organism evidence="1 2">
    <name type="scientific">Dendrobium thyrsiflorum</name>
    <name type="common">Pinecone-like raceme dendrobium</name>
    <name type="synonym">Orchid</name>
    <dbReference type="NCBI Taxonomy" id="117978"/>
    <lineage>
        <taxon>Eukaryota</taxon>
        <taxon>Viridiplantae</taxon>
        <taxon>Streptophyta</taxon>
        <taxon>Embryophyta</taxon>
        <taxon>Tracheophyta</taxon>
        <taxon>Spermatophyta</taxon>
        <taxon>Magnoliopsida</taxon>
        <taxon>Liliopsida</taxon>
        <taxon>Asparagales</taxon>
        <taxon>Orchidaceae</taxon>
        <taxon>Epidendroideae</taxon>
        <taxon>Malaxideae</taxon>
        <taxon>Dendrobiinae</taxon>
        <taxon>Dendrobium</taxon>
    </lineage>
</organism>
<protein>
    <recommendedName>
        <fullName evidence="3">Maturase K</fullName>
    </recommendedName>
</protein>
<dbReference type="EMBL" id="JANQDX010000010">
    <property type="protein sequence ID" value="KAL0917184.1"/>
    <property type="molecule type" value="Genomic_DNA"/>
</dbReference>
<proteinExistence type="predicted"/>
<evidence type="ECO:0008006" key="3">
    <source>
        <dbReference type="Google" id="ProtNLM"/>
    </source>
</evidence>
<evidence type="ECO:0000313" key="1">
    <source>
        <dbReference type="EMBL" id="KAL0917184.1"/>
    </source>
</evidence>
<sequence length="160" mass="19844">MVWLFSLCSRLKEVKYAMETLRNLEGMSYPTNSSLIEDHFIINLMHQSFFFCDGYFQLHIRYVILRYSDFEIRLKLHERFDDFILFYYYFFYWICRSKEDIKRTNLDDKKKHIYMKIYLNINSKLRAIGSFFFFFVLSHYEFIFIDLEAYINLDIGFHNH</sequence>
<accession>A0ABD0UX25</accession>